<dbReference type="InterPro" id="IPR007492">
    <property type="entry name" value="LytTR_DNA-bd_dom"/>
</dbReference>
<dbReference type="Gene3D" id="3.40.50.2300">
    <property type="match status" value="1"/>
</dbReference>
<keyword evidence="6" id="KW-1185">Reference proteome</keyword>
<dbReference type="InterPro" id="IPR011006">
    <property type="entry name" value="CheY-like_superfamily"/>
</dbReference>
<gene>
    <name evidence="5" type="ORF">R0137_02200</name>
</gene>
<feature type="domain" description="Response regulatory" evidence="3">
    <location>
        <begin position="7"/>
        <end position="118"/>
    </location>
</feature>
<feature type="modified residue" description="4-aspartylphosphate" evidence="2">
    <location>
        <position position="58"/>
    </location>
</feature>
<sequence>MSHARYRCIVVDDELLGRELIESHLDQLPQFEVVGSCGSAIEAGELLSKVKVDLLFLDIQMPVLKGTDFYQSLSNPPSVIFTTAYRDYALDGFELEAVDYLLKPITFPRFFKAVGRFLAVQRDNGHSDFNPEDVTKNSVFIRANRKDVRLLLADIYYVQGLKDYVRIHTKDSVYTVKETMTSLTERLGNGFVRVHRSYVVNQHRVTAITHTDVEVGDMEIPIGETYRDAAFQSLGNAR</sequence>
<evidence type="ECO:0000259" key="4">
    <source>
        <dbReference type="PROSITE" id="PS50930"/>
    </source>
</evidence>
<keyword evidence="1" id="KW-0902">Two-component regulatory system</keyword>
<evidence type="ECO:0000313" key="6">
    <source>
        <dbReference type="Proteomes" id="UP001626549"/>
    </source>
</evidence>
<dbReference type="Proteomes" id="UP001626549">
    <property type="component" value="Chromosome"/>
</dbReference>
<evidence type="ECO:0000313" key="5">
    <source>
        <dbReference type="EMBL" id="WOJ97395.1"/>
    </source>
</evidence>
<accession>A0ABZ0IGE1</accession>
<dbReference type="InterPro" id="IPR001789">
    <property type="entry name" value="Sig_transdc_resp-reg_receiver"/>
</dbReference>
<evidence type="ECO:0000256" key="1">
    <source>
        <dbReference type="ARBA" id="ARBA00023012"/>
    </source>
</evidence>
<dbReference type="Pfam" id="PF00072">
    <property type="entry name" value="Response_reg"/>
    <property type="match status" value="1"/>
</dbReference>
<dbReference type="Gene3D" id="2.40.50.1020">
    <property type="entry name" value="LytTr DNA-binding domain"/>
    <property type="match status" value="1"/>
</dbReference>
<dbReference type="PROSITE" id="PS50930">
    <property type="entry name" value="HTH_LYTTR"/>
    <property type="match status" value="1"/>
</dbReference>
<name>A0ABZ0IGE1_9GAMM</name>
<evidence type="ECO:0000259" key="3">
    <source>
        <dbReference type="PROSITE" id="PS50110"/>
    </source>
</evidence>
<proteinExistence type="predicted"/>
<dbReference type="RefSeq" id="WP_407328211.1">
    <property type="nucleotide sequence ID" value="NZ_CP136865.1"/>
</dbReference>
<organism evidence="5 6">
    <name type="scientific">Congregibacter brevis</name>
    <dbReference type="NCBI Taxonomy" id="3081201"/>
    <lineage>
        <taxon>Bacteria</taxon>
        <taxon>Pseudomonadati</taxon>
        <taxon>Pseudomonadota</taxon>
        <taxon>Gammaproteobacteria</taxon>
        <taxon>Cellvibrionales</taxon>
        <taxon>Halieaceae</taxon>
        <taxon>Congregibacter</taxon>
    </lineage>
</organism>
<dbReference type="PROSITE" id="PS50110">
    <property type="entry name" value="RESPONSE_REGULATORY"/>
    <property type="match status" value="1"/>
</dbReference>
<evidence type="ECO:0000256" key="2">
    <source>
        <dbReference type="PROSITE-ProRule" id="PRU00169"/>
    </source>
</evidence>
<dbReference type="InterPro" id="IPR046947">
    <property type="entry name" value="LytR-like"/>
</dbReference>
<reference evidence="5 6" key="1">
    <citation type="submission" date="2023-10" db="EMBL/GenBank/DDBJ databases">
        <title>Two novel species belonging to the OM43/NOR5 clade.</title>
        <authorList>
            <person name="Park M."/>
        </authorList>
    </citation>
    <scope>NUCLEOTIDE SEQUENCE [LARGE SCALE GENOMIC DNA]</scope>
    <source>
        <strain evidence="5 6">IMCC45268</strain>
    </source>
</reference>
<dbReference type="PANTHER" id="PTHR37299:SF1">
    <property type="entry name" value="STAGE 0 SPORULATION PROTEIN A HOMOLOG"/>
    <property type="match status" value="1"/>
</dbReference>
<feature type="domain" description="HTH LytTR-type" evidence="4">
    <location>
        <begin position="144"/>
        <end position="205"/>
    </location>
</feature>
<keyword evidence="2" id="KW-0597">Phosphoprotein</keyword>
<dbReference type="EMBL" id="CP136865">
    <property type="protein sequence ID" value="WOJ97395.1"/>
    <property type="molecule type" value="Genomic_DNA"/>
</dbReference>
<dbReference type="PANTHER" id="PTHR37299">
    <property type="entry name" value="TRANSCRIPTIONAL REGULATOR-RELATED"/>
    <property type="match status" value="1"/>
</dbReference>
<dbReference type="SMART" id="SM00448">
    <property type="entry name" value="REC"/>
    <property type="match status" value="1"/>
</dbReference>
<protein>
    <submittedName>
        <fullName evidence="5">Response regulator transcription factor</fullName>
    </submittedName>
</protein>
<dbReference type="SMART" id="SM00850">
    <property type="entry name" value="LytTR"/>
    <property type="match status" value="1"/>
</dbReference>
<dbReference type="Pfam" id="PF04397">
    <property type="entry name" value="LytTR"/>
    <property type="match status" value="1"/>
</dbReference>
<dbReference type="SUPFAM" id="SSF52172">
    <property type="entry name" value="CheY-like"/>
    <property type="match status" value="1"/>
</dbReference>